<comment type="caution">
    <text evidence="3">The sequence shown here is derived from an EMBL/GenBank/DDBJ whole genome shotgun (WGS) entry which is preliminary data.</text>
</comment>
<dbReference type="RefSeq" id="WP_219200994.1">
    <property type="nucleotide sequence ID" value="NZ_JAHWQX010000002.1"/>
</dbReference>
<dbReference type="PANTHER" id="PTHR30502:SF0">
    <property type="entry name" value="PHOSPHOENOLPYRUVATE CARBOXYLASE FAMILY PROTEIN"/>
    <property type="match status" value="1"/>
</dbReference>
<dbReference type="InterPro" id="IPR005000">
    <property type="entry name" value="Aldolase/citrate-lyase_domain"/>
</dbReference>
<dbReference type="InterPro" id="IPR050251">
    <property type="entry name" value="HpcH-HpaI_aldolase"/>
</dbReference>
<dbReference type="Proteomes" id="UP001430804">
    <property type="component" value="Unassembled WGS sequence"/>
</dbReference>
<sequence length="268" mass="27908">MTVDNPMIAKMRAGETAIGLGVTLPPAAQVPMFARQSGFDWAFIDLEHTLLSPETVATLAHLLALQQITPLARIPKNGLFDVARLLDSGVSGIIRPHVETSDEARELVQLCKYAPLGQRSWGGASPQLGYPQKPSGELMEAGNAATLAAVMIESARGIDAIDDIVGVHGLDAVLIGCVDLSIDLGVMGRSDAPQMVDAIARIGCATRAAGKYFGLAGASSPAVLTRDPEGPVDFALVGMDYRILAAALGARAAQWRAAPDAGTSATEI</sequence>
<dbReference type="PANTHER" id="PTHR30502">
    <property type="entry name" value="2-KETO-3-DEOXY-L-RHAMNONATE ALDOLASE"/>
    <property type="match status" value="1"/>
</dbReference>
<keyword evidence="1" id="KW-0479">Metal-binding</keyword>
<evidence type="ECO:0000256" key="1">
    <source>
        <dbReference type="ARBA" id="ARBA00022723"/>
    </source>
</evidence>
<gene>
    <name evidence="3" type="ORF">KY465_07130</name>
</gene>
<reference evidence="3" key="1">
    <citation type="submission" date="2021-07" db="EMBL/GenBank/DDBJ databases">
        <title>Pseudohoeflea marina sp. nov. a polyhydroxyalcanoate-producing bacterium.</title>
        <authorList>
            <person name="Zheng W."/>
            <person name="Yu S."/>
            <person name="Huang Y."/>
        </authorList>
    </citation>
    <scope>NUCLEOTIDE SEQUENCE</scope>
    <source>
        <strain evidence="3">DP4N28-3</strain>
    </source>
</reference>
<accession>A0ABS6WM72</accession>
<evidence type="ECO:0000259" key="2">
    <source>
        <dbReference type="Pfam" id="PF03328"/>
    </source>
</evidence>
<feature type="domain" description="HpcH/HpaI aldolase/citrate lyase" evidence="2">
    <location>
        <begin position="36"/>
        <end position="211"/>
    </location>
</feature>
<name>A0ABS6WM72_9HYPH</name>
<dbReference type="EMBL" id="JAHWQX010000002">
    <property type="protein sequence ID" value="MBW3097048.1"/>
    <property type="molecule type" value="Genomic_DNA"/>
</dbReference>
<proteinExistence type="predicted"/>
<evidence type="ECO:0000313" key="3">
    <source>
        <dbReference type="EMBL" id="MBW3097048.1"/>
    </source>
</evidence>
<evidence type="ECO:0000313" key="4">
    <source>
        <dbReference type="Proteomes" id="UP001430804"/>
    </source>
</evidence>
<organism evidence="3 4">
    <name type="scientific">Pseudohoeflea coraliihabitans</name>
    <dbReference type="NCBI Taxonomy" id="2860393"/>
    <lineage>
        <taxon>Bacteria</taxon>
        <taxon>Pseudomonadati</taxon>
        <taxon>Pseudomonadota</taxon>
        <taxon>Alphaproteobacteria</taxon>
        <taxon>Hyphomicrobiales</taxon>
        <taxon>Rhizobiaceae</taxon>
        <taxon>Pseudohoeflea</taxon>
    </lineage>
</organism>
<keyword evidence="4" id="KW-1185">Reference proteome</keyword>
<protein>
    <recommendedName>
        <fullName evidence="2">HpcH/HpaI aldolase/citrate lyase domain-containing protein</fullName>
    </recommendedName>
</protein>
<dbReference type="Pfam" id="PF03328">
    <property type="entry name" value="HpcH_HpaI"/>
    <property type="match status" value="1"/>
</dbReference>